<accession>A0ACB6YZX6</accession>
<protein>
    <submittedName>
        <fullName evidence="1">Uncharacterized protein</fullName>
    </submittedName>
</protein>
<organism evidence="1 2">
    <name type="scientific">Thelephora ganbajun</name>
    <name type="common">Ganba fungus</name>
    <dbReference type="NCBI Taxonomy" id="370292"/>
    <lineage>
        <taxon>Eukaryota</taxon>
        <taxon>Fungi</taxon>
        <taxon>Dikarya</taxon>
        <taxon>Basidiomycota</taxon>
        <taxon>Agaricomycotina</taxon>
        <taxon>Agaricomycetes</taxon>
        <taxon>Thelephorales</taxon>
        <taxon>Thelephoraceae</taxon>
        <taxon>Thelephora</taxon>
    </lineage>
</organism>
<dbReference type="EMBL" id="MU118365">
    <property type="protein sequence ID" value="KAF9642753.1"/>
    <property type="molecule type" value="Genomic_DNA"/>
</dbReference>
<reference evidence="1" key="2">
    <citation type="journal article" date="2020" name="Nat. Commun.">
        <title>Large-scale genome sequencing of mycorrhizal fungi provides insights into the early evolution of symbiotic traits.</title>
        <authorList>
            <person name="Miyauchi S."/>
            <person name="Kiss E."/>
            <person name="Kuo A."/>
            <person name="Drula E."/>
            <person name="Kohler A."/>
            <person name="Sanchez-Garcia M."/>
            <person name="Morin E."/>
            <person name="Andreopoulos B."/>
            <person name="Barry K.W."/>
            <person name="Bonito G."/>
            <person name="Buee M."/>
            <person name="Carver A."/>
            <person name="Chen C."/>
            <person name="Cichocki N."/>
            <person name="Clum A."/>
            <person name="Culley D."/>
            <person name="Crous P.W."/>
            <person name="Fauchery L."/>
            <person name="Girlanda M."/>
            <person name="Hayes R.D."/>
            <person name="Keri Z."/>
            <person name="LaButti K."/>
            <person name="Lipzen A."/>
            <person name="Lombard V."/>
            <person name="Magnuson J."/>
            <person name="Maillard F."/>
            <person name="Murat C."/>
            <person name="Nolan M."/>
            <person name="Ohm R.A."/>
            <person name="Pangilinan J."/>
            <person name="Pereira M.F."/>
            <person name="Perotto S."/>
            <person name="Peter M."/>
            <person name="Pfister S."/>
            <person name="Riley R."/>
            <person name="Sitrit Y."/>
            <person name="Stielow J.B."/>
            <person name="Szollosi G."/>
            <person name="Zifcakova L."/>
            <person name="Stursova M."/>
            <person name="Spatafora J.W."/>
            <person name="Tedersoo L."/>
            <person name="Vaario L.M."/>
            <person name="Yamada A."/>
            <person name="Yan M."/>
            <person name="Wang P."/>
            <person name="Xu J."/>
            <person name="Bruns T."/>
            <person name="Baldrian P."/>
            <person name="Vilgalys R."/>
            <person name="Dunand C."/>
            <person name="Henrissat B."/>
            <person name="Grigoriev I.V."/>
            <person name="Hibbett D."/>
            <person name="Nagy L.G."/>
            <person name="Martin F.M."/>
        </authorList>
    </citation>
    <scope>NUCLEOTIDE SEQUENCE</scope>
    <source>
        <strain evidence="1">P2</strain>
    </source>
</reference>
<reference evidence="1" key="1">
    <citation type="submission" date="2019-10" db="EMBL/GenBank/DDBJ databases">
        <authorList>
            <consortium name="DOE Joint Genome Institute"/>
            <person name="Kuo A."/>
            <person name="Miyauchi S."/>
            <person name="Kiss E."/>
            <person name="Drula E."/>
            <person name="Kohler A."/>
            <person name="Sanchez-Garcia M."/>
            <person name="Andreopoulos B."/>
            <person name="Barry K.W."/>
            <person name="Bonito G."/>
            <person name="Buee M."/>
            <person name="Carver A."/>
            <person name="Chen C."/>
            <person name="Cichocki N."/>
            <person name="Clum A."/>
            <person name="Culley D."/>
            <person name="Crous P.W."/>
            <person name="Fauchery L."/>
            <person name="Girlanda M."/>
            <person name="Hayes R."/>
            <person name="Keri Z."/>
            <person name="Labutti K."/>
            <person name="Lipzen A."/>
            <person name="Lombard V."/>
            <person name="Magnuson J."/>
            <person name="Maillard F."/>
            <person name="Morin E."/>
            <person name="Murat C."/>
            <person name="Nolan M."/>
            <person name="Ohm R."/>
            <person name="Pangilinan J."/>
            <person name="Pereira M."/>
            <person name="Perotto S."/>
            <person name="Peter M."/>
            <person name="Riley R."/>
            <person name="Sitrit Y."/>
            <person name="Stielow B."/>
            <person name="Szollosi G."/>
            <person name="Zifcakova L."/>
            <person name="Stursova M."/>
            <person name="Spatafora J.W."/>
            <person name="Tedersoo L."/>
            <person name="Vaario L.-M."/>
            <person name="Yamada A."/>
            <person name="Yan M."/>
            <person name="Wang P."/>
            <person name="Xu J."/>
            <person name="Bruns T."/>
            <person name="Baldrian P."/>
            <person name="Vilgalys R."/>
            <person name="Henrissat B."/>
            <person name="Grigoriev I.V."/>
            <person name="Hibbett D."/>
            <person name="Nagy L.G."/>
            <person name="Martin F.M."/>
        </authorList>
    </citation>
    <scope>NUCLEOTIDE SEQUENCE</scope>
    <source>
        <strain evidence="1">P2</strain>
    </source>
</reference>
<keyword evidence="2" id="KW-1185">Reference proteome</keyword>
<dbReference type="Proteomes" id="UP000886501">
    <property type="component" value="Unassembled WGS sequence"/>
</dbReference>
<gene>
    <name evidence="1" type="ORF">BDM02DRAFT_3132882</name>
</gene>
<evidence type="ECO:0000313" key="1">
    <source>
        <dbReference type="EMBL" id="KAF9642753.1"/>
    </source>
</evidence>
<name>A0ACB6YZX6_THEGA</name>
<sequence>MQCYLISQSEVDMLLLFQVGLDQWFLWSWFRGIIDGPGLDGSGPGQGCSMIGSMEWAGVGYKPPHWLLESPSIRFSPPPNIYSPTNHLNIPTMSSFTIGASSSSANLSPHRRAMINDKHAAFMQSWNATTLAHARGTCFHPYPTPHNVFMRANTAENSDEDFSDLAINDFVSSHKVTAHRKLECLQGSVFNKLLLERGMFHAMEGIEQYNGPIKVSMGYTSAIRVMLAEEIALTNDTVGAVSVLSRSVEEHISELMETIQALETTVHHLKWSHESFKVHVELELANRDLTIGVLHARVNTLAPMEVDMLDDEEENVSPPTGNTSTTDVSTVRVRVESPDIVFDQGEVLARMEVPVGVLVPIEDVVEEEVVEPVWIQLPAASFNWQDERAQAREPYYH</sequence>
<evidence type="ECO:0000313" key="2">
    <source>
        <dbReference type="Proteomes" id="UP000886501"/>
    </source>
</evidence>
<comment type="caution">
    <text evidence="1">The sequence shown here is derived from an EMBL/GenBank/DDBJ whole genome shotgun (WGS) entry which is preliminary data.</text>
</comment>
<proteinExistence type="predicted"/>